<keyword evidence="2" id="KW-0808">Transferase</keyword>
<dbReference type="Gene3D" id="2.160.10.10">
    <property type="entry name" value="Hexapeptide repeat proteins"/>
    <property type="match status" value="1"/>
</dbReference>
<dbReference type="InterPro" id="IPR011004">
    <property type="entry name" value="Trimer_LpxA-like_sf"/>
</dbReference>
<dbReference type="PANTHER" id="PTHR23416">
    <property type="entry name" value="SIALIC ACID SYNTHASE-RELATED"/>
    <property type="match status" value="1"/>
</dbReference>
<dbReference type="Pfam" id="PF14602">
    <property type="entry name" value="Hexapep_2"/>
    <property type="match status" value="1"/>
</dbReference>
<evidence type="ECO:0000313" key="3">
    <source>
        <dbReference type="EMBL" id="MDC7786716.1"/>
    </source>
</evidence>
<dbReference type="InterPro" id="IPR051159">
    <property type="entry name" value="Hexapeptide_acetyltransf"/>
</dbReference>
<accession>A0ABT5JAU3</accession>
<evidence type="ECO:0000256" key="1">
    <source>
        <dbReference type="ARBA" id="ARBA00007274"/>
    </source>
</evidence>
<dbReference type="SUPFAM" id="SSF51161">
    <property type="entry name" value="Trimeric LpxA-like enzymes"/>
    <property type="match status" value="1"/>
</dbReference>
<proteinExistence type="inferred from homology"/>
<reference evidence="3" key="1">
    <citation type="journal article" date="2023" name="Microbiol Resour">
        <title>Genome Sequences of Rhodoplanes serenus and Two Thermotolerant Strains, Rhodoplanes tepidamans and 'Rhodoplanes cryptolactis,' Further Refine the Genus.</title>
        <authorList>
            <person name="Rayyan A.A."/>
            <person name="Kyndt J.A."/>
        </authorList>
    </citation>
    <scope>NUCLEOTIDE SEQUENCE</scope>
    <source>
        <strain evidence="3">DSM 9987</strain>
    </source>
</reference>
<dbReference type="RefSeq" id="WP_272777564.1">
    <property type="nucleotide sequence ID" value="NZ_JAQQLI010000019.1"/>
</dbReference>
<evidence type="ECO:0000256" key="2">
    <source>
        <dbReference type="ARBA" id="ARBA00022679"/>
    </source>
</evidence>
<organism evidence="3 4">
    <name type="scientific">Rhodoplanes tepidamans</name>
    <name type="common">Rhodoplanes cryptolactis</name>
    <dbReference type="NCBI Taxonomy" id="200616"/>
    <lineage>
        <taxon>Bacteria</taxon>
        <taxon>Pseudomonadati</taxon>
        <taxon>Pseudomonadota</taxon>
        <taxon>Alphaproteobacteria</taxon>
        <taxon>Hyphomicrobiales</taxon>
        <taxon>Nitrobacteraceae</taxon>
        <taxon>Rhodoplanes</taxon>
    </lineage>
</organism>
<comment type="similarity">
    <text evidence="1">Belongs to the transferase hexapeptide repeat family.</text>
</comment>
<reference evidence="3" key="2">
    <citation type="submission" date="2023-02" db="EMBL/GenBank/DDBJ databases">
        <authorList>
            <person name="Rayyan A."/>
            <person name="Meyer T."/>
            <person name="Kyndt J.A."/>
        </authorList>
    </citation>
    <scope>NUCLEOTIDE SEQUENCE</scope>
    <source>
        <strain evidence="3">DSM 9987</strain>
    </source>
</reference>
<keyword evidence="4" id="KW-1185">Reference proteome</keyword>
<comment type="caution">
    <text evidence="3">The sequence shown here is derived from an EMBL/GenBank/DDBJ whole genome shotgun (WGS) entry which is preliminary data.</text>
</comment>
<dbReference type="EMBL" id="JAQQLI010000019">
    <property type="protein sequence ID" value="MDC7786716.1"/>
    <property type="molecule type" value="Genomic_DNA"/>
</dbReference>
<gene>
    <name evidence="3" type="ORF">PQJ73_13560</name>
</gene>
<evidence type="ECO:0000313" key="4">
    <source>
        <dbReference type="Proteomes" id="UP001165652"/>
    </source>
</evidence>
<sequence>MTPVPLRRSAAPLDAAAARPLDGGPSFGLRNRAFRAAWGLAWLLLARWTPPPLHGWRRLVLRAFGARIAPGARIYGSVRIWYPPHLSVGRNAVIGPGVTCYSQAPITVHDRAVVSQGAHLCTGSHDVADPHFQLVTEPIVIGARAWIAAEAFVGPGVTIGDGAVLGARGVAFRDLAPWTVYAGNPARPLRARVLRDADGQRCSE</sequence>
<dbReference type="CDD" id="cd05825">
    <property type="entry name" value="LbH_wcaF_like"/>
    <property type="match status" value="1"/>
</dbReference>
<dbReference type="PANTHER" id="PTHR23416:SF23">
    <property type="entry name" value="ACETYLTRANSFERASE C18B11.09C-RELATED"/>
    <property type="match status" value="1"/>
</dbReference>
<name>A0ABT5JAU3_RHOTP</name>
<dbReference type="InterPro" id="IPR001451">
    <property type="entry name" value="Hexapep"/>
</dbReference>
<dbReference type="Proteomes" id="UP001165652">
    <property type="component" value="Unassembled WGS sequence"/>
</dbReference>
<protein>
    <submittedName>
        <fullName evidence="3">DapH/DapD/GlmU-related protein</fullName>
    </submittedName>
</protein>